<feature type="domain" description="ATP-grasp" evidence="5">
    <location>
        <begin position="119"/>
        <end position="307"/>
    </location>
</feature>
<dbReference type="InterPro" id="IPR011761">
    <property type="entry name" value="ATP-grasp"/>
</dbReference>
<proteinExistence type="predicted"/>
<accession>A0A125BBT0</accession>
<evidence type="ECO:0000259" key="5">
    <source>
        <dbReference type="PROSITE" id="PS50975"/>
    </source>
</evidence>
<dbReference type="Gene3D" id="3.30.470.20">
    <property type="entry name" value="ATP-grasp fold, B domain"/>
    <property type="match status" value="1"/>
</dbReference>
<evidence type="ECO:0000256" key="2">
    <source>
        <dbReference type="ARBA" id="ARBA00022741"/>
    </source>
</evidence>
<dbReference type="PANTHER" id="PTHR43585">
    <property type="entry name" value="FUMIPYRROLE BIOSYNTHESIS PROTEIN C"/>
    <property type="match status" value="1"/>
</dbReference>
<reference evidence="6 7" key="1">
    <citation type="journal article" date="2015" name="Appl. Environ. Microbiol.">
        <title>Aerobic and Anaerobic Thiosulfate Oxidation by a Cold-Adapted, Subglacial Chemoautotroph.</title>
        <authorList>
            <person name="Harrold Z.R."/>
            <person name="Skidmore M.L."/>
            <person name="Hamilton T.L."/>
            <person name="Desch L."/>
            <person name="Amada K."/>
            <person name="van Gelder W."/>
            <person name="Glover K."/>
            <person name="Roden E.E."/>
            <person name="Boyd E.S."/>
        </authorList>
    </citation>
    <scope>NUCLEOTIDE SEQUENCE [LARGE SCALE GENOMIC DNA]</scope>
    <source>
        <strain evidence="6 7">RG</strain>
    </source>
</reference>
<protein>
    <submittedName>
        <fullName evidence="6">Siderophore biosynthesis protein</fullName>
    </submittedName>
</protein>
<dbReference type="GO" id="GO:0046872">
    <property type="term" value="F:metal ion binding"/>
    <property type="evidence" value="ECO:0007669"/>
    <property type="project" value="InterPro"/>
</dbReference>
<dbReference type="GO" id="GO:0016874">
    <property type="term" value="F:ligase activity"/>
    <property type="evidence" value="ECO:0007669"/>
    <property type="project" value="UniProtKB-KW"/>
</dbReference>
<dbReference type="Pfam" id="PF13535">
    <property type="entry name" value="ATP-grasp_4"/>
    <property type="match status" value="1"/>
</dbReference>
<keyword evidence="3 4" id="KW-0067">ATP-binding</keyword>
<organism evidence="6 7">
    <name type="scientific">Thiobacillus denitrificans</name>
    <dbReference type="NCBI Taxonomy" id="36861"/>
    <lineage>
        <taxon>Bacteria</taxon>
        <taxon>Pseudomonadati</taxon>
        <taxon>Pseudomonadota</taxon>
        <taxon>Betaproteobacteria</taxon>
        <taxon>Nitrosomonadales</taxon>
        <taxon>Thiobacillaceae</taxon>
        <taxon>Thiobacillus</taxon>
    </lineage>
</organism>
<evidence type="ECO:0000256" key="4">
    <source>
        <dbReference type="PROSITE-ProRule" id="PRU00409"/>
    </source>
</evidence>
<keyword evidence="2 4" id="KW-0547">Nucleotide-binding</keyword>
<comment type="caution">
    <text evidence="6">The sequence shown here is derived from an EMBL/GenBank/DDBJ whole genome shotgun (WGS) entry which is preliminary data.</text>
</comment>
<keyword evidence="1" id="KW-0436">Ligase</keyword>
<dbReference type="PATRIC" id="fig|36861.3.peg.2695"/>
<keyword evidence="7" id="KW-1185">Reference proteome</keyword>
<dbReference type="PROSITE" id="PS50975">
    <property type="entry name" value="ATP_GRASP"/>
    <property type="match status" value="1"/>
</dbReference>
<dbReference type="InterPro" id="IPR052032">
    <property type="entry name" value="ATP-dep_AA_Ligase"/>
</dbReference>
<gene>
    <name evidence="6" type="ORF">ABW22_14375</name>
</gene>
<sequence>MREIVILAHVPTDSVNVGFIPAAQRLGLSVVLLTDHAETHRHYFSQAGLAAYPHEIVACDVFNPLAVIDAITCREQIPAAIFSNSDHLQTGTAIAAEYFRLPRKDWHVTYRAKNKAEMRNDLQTRGLDVLWHAVVCDKAALARVLDSVPFPCIVKPREGVASQQVSLARNHAELAAQCAAAWSNQPGQPLLLEEYIAGPLYTLETLGDDEKLCVLGGFQVKLSPPPHFVELEASWGTGLTAEQEARVVDLIRRFGVGFGACHTEFVMTESGPRLVEINYRSIGDYREFLLQDTLGIPLFEIVLRLYSGEPLPQLSIAPGAALIRYFTAQSAGRLTHAPEAFVRHADDIQITFKPLRTIGDTVTLTHSNKDYLGVLRGAGSDADRLGREMDRISSGLAWTIGA</sequence>
<evidence type="ECO:0000313" key="7">
    <source>
        <dbReference type="Proteomes" id="UP000064243"/>
    </source>
</evidence>
<evidence type="ECO:0000256" key="3">
    <source>
        <dbReference type="ARBA" id="ARBA00022840"/>
    </source>
</evidence>
<name>A0A125BBT0_THIDE</name>
<dbReference type="SUPFAM" id="SSF56059">
    <property type="entry name" value="Glutathione synthetase ATP-binding domain-like"/>
    <property type="match status" value="1"/>
</dbReference>
<dbReference type="RefSeq" id="WP_059758205.1">
    <property type="nucleotide sequence ID" value="NZ_LDUG01000048.1"/>
</dbReference>
<dbReference type="AlphaFoldDB" id="A0A125BBT0"/>
<dbReference type="GO" id="GO:0005524">
    <property type="term" value="F:ATP binding"/>
    <property type="evidence" value="ECO:0007669"/>
    <property type="project" value="UniProtKB-UniRule"/>
</dbReference>
<dbReference type="OrthoDB" id="9803907at2"/>
<dbReference type="STRING" id="1123392.GCA_000376425_01680"/>
<evidence type="ECO:0000313" key="6">
    <source>
        <dbReference type="EMBL" id="KVW93317.1"/>
    </source>
</evidence>
<dbReference type="Proteomes" id="UP000064243">
    <property type="component" value="Unassembled WGS sequence"/>
</dbReference>
<evidence type="ECO:0000256" key="1">
    <source>
        <dbReference type="ARBA" id="ARBA00022598"/>
    </source>
</evidence>
<dbReference type="PANTHER" id="PTHR43585:SF2">
    <property type="entry name" value="ATP-GRASP ENZYME FSQD"/>
    <property type="match status" value="1"/>
</dbReference>
<dbReference type="EMBL" id="LDUG01000048">
    <property type="protein sequence ID" value="KVW93317.1"/>
    <property type="molecule type" value="Genomic_DNA"/>
</dbReference>